<dbReference type="PANTHER" id="PTHR21137">
    <property type="entry name" value="ODORANT RECEPTOR"/>
    <property type="match status" value="1"/>
</dbReference>
<protein>
    <recommendedName>
        <fullName evidence="10">Odorant receptor</fullName>
    </recommendedName>
</protein>
<keyword evidence="9 10" id="KW-0807">Transducer</keyword>
<evidence type="ECO:0000256" key="4">
    <source>
        <dbReference type="ARBA" id="ARBA00022692"/>
    </source>
</evidence>
<keyword evidence="2" id="KW-1003">Cell membrane</keyword>
<evidence type="ECO:0000256" key="7">
    <source>
        <dbReference type="ARBA" id="ARBA00023136"/>
    </source>
</evidence>
<dbReference type="EMBL" id="KJ830840">
    <property type="protein sequence ID" value="AIZ94620.1"/>
    <property type="molecule type" value="mRNA"/>
</dbReference>
<name>A0A0C4UU70_OSTNU</name>
<keyword evidence="5 10" id="KW-0552">Olfaction</keyword>
<evidence type="ECO:0000256" key="1">
    <source>
        <dbReference type="ARBA" id="ARBA00004651"/>
    </source>
</evidence>
<dbReference type="InterPro" id="IPR004117">
    <property type="entry name" value="7tm6_olfct_rcpt"/>
</dbReference>
<evidence type="ECO:0000256" key="3">
    <source>
        <dbReference type="ARBA" id="ARBA00022606"/>
    </source>
</evidence>
<keyword evidence="6 10" id="KW-1133">Transmembrane helix</keyword>
<organism evidence="11">
    <name type="scientific">Ostrinia nubilalis</name>
    <name type="common">European corn borer</name>
    <name type="synonym">Pyralis nubilalis</name>
    <dbReference type="NCBI Taxonomy" id="29057"/>
    <lineage>
        <taxon>Eukaryota</taxon>
        <taxon>Metazoa</taxon>
        <taxon>Ecdysozoa</taxon>
        <taxon>Arthropoda</taxon>
        <taxon>Hexapoda</taxon>
        <taxon>Insecta</taxon>
        <taxon>Pterygota</taxon>
        <taxon>Neoptera</taxon>
        <taxon>Endopterygota</taxon>
        <taxon>Lepidoptera</taxon>
        <taxon>Glossata</taxon>
        <taxon>Ditrysia</taxon>
        <taxon>Pyraloidea</taxon>
        <taxon>Crambidae</taxon>
        <taxon>Pyraustinae</taxon>
        <taxon>Ostrinia</taxon>
    </lineage>
</organism>
<keyword evidence="8 10" id="KW-0675">Receptor</keyword>
<dbReference type="GO" id="GO:0005886">
    <property type="term" value="C:plasma membrane"/>
    <property type="evidence" value="ECO:0007669"/>
    <property type="project" value="UniProtKB-SubCell"/>
</dbReference>
<proteinExistence type="evidence at transcript level"/>
<sequence length="429" mass="49831">MMFITDGSDLIGVTRVLEIKYMVIIRSAFRVVGAWPSKFIGDVQTTSDVVVKYIQLVLNVVCLVAGILYLRENMDKLSFFELGHSYITMLMTVVAFSRIATHCTEAYQEIFSLYVRKIHLFNVRNDSEYAMEIHTKIHKWCYFLTFFIHAFMTLGILMFNLIPMYSNYINGKFNRKTGAFSGVSNATMEHAVYYLLPFNDTTHPIGYAIIVAFNWYISLVCSINFCTFDLFLYHLVFHIWGHLKILIHNLETFPRPIGAIRNEEQNDYTEEESKQIYERLKKLVQHHNLIIDFIARISDTFGLSLFVYLCYHQVCGCILLLECSTLELSALIRYGPLTAIMFQLLIQLSLVFELLGSMTESLMNAVYDLPWEYMEVRHRRTVHIMLRQSQVSLNTRALNMVDIGSRTMIAILKTSLSYFVMLRTFATDD</sequence>
<evidence type="ECO:0000256" key="5">
    <source>
        <dbReference type="ARBA" id="ARBA00022725"/>
    </source>
</evidence>
<evidence type="ECO:0000256" key="8">
    <source>
        <dbReference type="ARBA" id="ARBA00023170"/>
    </source>
</evidence>
<evidence type="ECO:0000256" key="6">
    <source>
        <dbReference type="ARBA" id="ARBA00022989"/>
    </source>
</evidence>
<keyword evidence="7 10" id="KW-0472">Membrane</keyword>
<dbReference type="GO" id="GO:0005549">
    <property type="term" value="F:odorant binding"/>
    <property type="evidence" value="ECO:0007669"/>
    <property type="project" value="InterPro"/>
</dbReference>
<comment type="caution">
    <text evidence="10">Lacks conserved residue(s) required for the propagation of feature annotation.</text>
</comment>
<feature type="transmembrane region" description="Helical" evidence="10">
    <location>
        <begin position="205"/>
        <end position="236"/>
    </location>
</feature>
<dbReference type="Pfam" id="PF02949">
    <property type="entry name" value="7tm_6"/>
    <property type="match status" value="1"/>
</dbReference>
<accession>A0A0C4UU70</accession>
<evidence type="ECO:0000256" key="2">
    <source>
        <dbReference type="ARBA" id="ARBA00022475"/>
    </source>
</evidence>
<dbReference type="PANTHER" id="PTHR21137:SF35">
    <property type="entry name" value="ODORANT RECEPTOR 19A-RELATED"/>
    <property type="match status" value="1"/>
</dbReference>
<dbReference type="AlphaFoldDB" id="A0A0C4UU70"/>
<dbReference type="GO" id="GO:0004984">
    <property type="term" value="F:olfactory receptor activity"/>
    <property type="evidence" value="ECO:0007669"/>
    <property type="project" value="InterPro"/>
</dbReference>
<feature type="transmembrane region" description="Helical" evidence="10">
    <location>
        <begin position="140"/>
        <end position="162"/>
    </location>
</feature>
<evidence type="ECO:0000256" key="9">
    <source>
        <dbReference type="ARBA" id="ARBA00023224"/>
    </source>
</evidence>
<feature type="transmembrane region" description="Helical" evidence="10">
    <location>
        <begin position="53"/>
        <end position="70"/>
    </location>
</feature>
<evidence type="ECO:0000256" key="10">
    <source>
        <dbReference type="RuleBase" id="RU351113"/>
    </source>
</evidence>
<keyword evidence="3 10" id="KW-0716">Sensory transduction</keyword>
<keyword evidence="4 10" id="KW-0812">Transmembrane</keyword>
<reference evidence="11" key="1">
    <citation type="journal article" date="2014" name="Front Ecol Evol">
        <title>Shifts in sensory neuron identity parallel differences in pheromone preference in the European corn borer.</title>
        <authorList>
            <person name="Koutroumpa F.A."/>
            <person name="Karpati Z."/>
            <person name="Monsempes C."/>
            <person name="Hill S.R."/>
            <person name="Hansson B.S."/>
            <person name="Jacquin-Joly E."/>
            <person name="Krieger J."/>
            <person name="Dekker T."/>
        </authorList>
    </citation>
    <scope>NUCLEOTIDE SEQUENCE</scope>
</reference>
<evidence type="ECO:0000313" key="11">
    <source>
        <dbReference type="EMBL" id="AIZ94620.1"/>
    </source>
</evidence>
<comment type="similarity">
    <text evidence="10">Belongs to the insect chemoreceptor superfamily. Heteromeric odorant receptor channel (TC 1.A.69) family.</text>
</comment>
<dbReference type="GO" id="GO:0007165">
    <property type="term" value="P:signal transduction"/>
    <property type="evidence" value="ECO:0007669"/>
    <property type="project" value="UniProtKB-KW"/>
</dbReference>
<comment type="subcellular location">
    <subcellularLocation>
        <location evidence="1 10">Cell membrane</location>
        <topology evidence="1 10">Multi-pass membrane protein</topology>
    </subcellularLocation>
</comment>